<evidence type="ECO:0000256" key="7">
    <source>
        <dbReference type="ARBA" id="ARBA00022946"/>
    </source>
</evidence>
<dbReference type="Pfam" id="PF00076">
    <property type="entry name" value="RRM_1"/>
    <property type="match status" value="1"/>
</dbReference>
<dbReference type="AlphaFoldDB" id="A0A1E4TV40"/>
<keyword evidence="6 13" id="KW-0999">Mitochondrion inner membrane</keyword>
<dbReference type="PANTHER" id="PTHR32198">
    <property type="entry name" value="MITOCHONDRIAL ESCAPE PROTEIN 2"/>
    <property type="match status" value="1"/>
</dbReference>
<evidence type="ECO:0000313" key="15">
    <source>
        <dbReference type="EMBL" id="ODV95597.1"/>
    </source>
</evidence>
<dbReference type="SUPFAM" id="SSF54928">
    <property type="entry name" value="RNA-binding domain, RBD"/>
    <property type="match status" value="1"/>
</dbReference>
<dbReference type="InterPro" id="IPR000504">
    <property type="entry name" value="RRM_dom"/>
</dbReference>
<feature type="domain" description="RRM" evidence="14">
    <location>
        <begin position="176"/>
        <end position="253"/>
    </location>
</feature>
<dbReference type="GO" id="GO:0003723">
    <property type="term" value="F:RNA binding"/>
    <property type="evidence" value="ECO:0007669"/>
    <property type="project" value="UniProtKB-UniRule"/>
</dbReference>
<keyword evidence="12 13" id="KW-0694">RNA-binding</keyword>
<keyword evidence="7" id="KW-0809">Transit peptide</keyword>
<keyword evidence="5" id="KW-0812">Transmembrane</keyword>
<organism evidence="15 16">
    <name type="scientific">Pachysolen tannophilus NRRL Y-2460</name>
    <dbReference type="NCBI Taxonomy" id="669874"/>
    <lineage>
        <taxon>Eukaryota</taxon>
        <taxon>Fungi</taxon>
        <taxon>Dikarya</taxon>
        <taxon>Ascomycota</taxon>
        <taxon>Saccharomycotina</taxon>
        <taxon>Pichiomycetes</taxon>
        <taxon>Pachysolenaceae</taxon>
        <taxon>Pachysolen</taxon>
    </lineage>
</organism>
<dbReference type="InterPro" id="IPR035979">
    <property type="entry name" value="RBD_domain_sf"/>
</dbReference>
<dbReference type="GO" id="GO:0005743">
    <property type="term" value="C:mitochondrial inner membrane"/>
    <property type="evidence" value="ECO:0007669"/>
    <property type="project" value="UniProtKB-SubCell"/>
</dbReference>
<proteinExistence type="inferred from homology"/>
<evidence type="ECO:0000256" key="11">
    <source>
        <dbReference type="ARBA" id="ARBA00025276"/>
    </source>
</evidence>
<dbReference type="OrthoDB" id="10267654at2759"/>
<keyword evidence="4 13" id="KW-0507">mRNA processing</keyword>
<dbReference type="SMART" id="SM00360">
    <property type="entry name" value="RRM"/>
    <property type="match status" value="1"/>
</dbReference>
<dbReference type="Proteomes" id="UP000094236">
    <property type="component" value="Unassembled WGS sequence"/>
</dbReference>
<evidence type="ECO:0000256" key="12">
    <source>
        <dbReference type="PROSITE-ProRule" id="PRU00176"/>
    </source>
</evidence>
<comment type="similarity">
    <text evidence="2 13">Belongs to the YME2 family.</text>
</comment>
<comment type="subcellular location">
    <subcellularLocation>
        <location evidence="1 13">Mitochondrion inner membrane</location>
        <topology evidence="1 13">Single-pass membrane protein</topology>
    </subcellularLocation>
</comment>
<evidence type="ECO:0000256" key="13">
    <source>
        <dbReference type="RuleBase" id="RU367108"/>
    </source>
</evidence>
<dbReference type="InterPro" id="IPR012677">
    <property type="entry name" value="Nucleotide-bd_a/b_plait_sf"/>
</dbReference>
<gene>
    <name evidence="15" type="ORF">PACTADRAFT_42226</name>
</gene>
<dbReference type="EMBL" id="KV454014">
    <property type="protein sequence ID" value="ODV95597.1"/>
    <property type="molecule type" value="Genomic_DNA"/>
</dbReference>
<keyword evidence="9 13" id="KW-0496">Mitochondrion</keyword>
<dbReference type="GO" id="GO:0006397">
    <property type="term" value="P:mRNA processing"/>
    <property type="evidence" value="ECO:0007669"/>
    <property type="project" value="UniProtKB-UniRule"/>
</dbReference>
<dbReference type="InterPro" id="IPR018850">
    <property type="entry name" value="Mt_escape_2_C"/>
</dbReference>
<keyword evidence="16" id="KW-1185">Reference proteome</keyword>
<sequence>MIRHQSTISSTIGNINDSQTASDAALQADTDLGDDDTTENTGVIKKEKEETLLYFDHIFPYISTKWDLTQYLFSSIFFSKNENYVKNRILDLCKTDLDPINSLNITSIQLMKRDGGAFVKFQVPIGETVQNFNKKILKNVSEKQRNFNLLNYFIQPRCFPVKGIPWIEDLRRFPTNKIKISFRGPDLTQEELYLLFRRYGLIHDIIPPKPDSKDIPRFAFIIFRSARAAIAAKNCINGLKLNDTILHIQYEKIFRENLIRNFLFEHTRLAIPAILALTAALAFIIFEPIREWCVKEKISQRYSLKNSTYYKKALEISNFTTSKFKEILYYEKSTSNIKSASSLWAERYQKIKELKLWIEENVNTFIIVQGPRGSGKHEMVVDHTLRGRENVLILDCDSLLNARNDTKLIQATSQQLGYFPVFPWLNSISTFIDLGVQGLTGQKSGISESKEQAVKNMLNTSLMAIRDLSLEHYSSEVVVDNSEKIGSGSSQEKTTYVLKEEDYLQQHPECKPVVVIDRFQPTRKASERNAFVYKEIADWAANLISMNVAHVIFISDDIGSPTFLSDSLPNQIFKVSTLSDASEENAKQYVLSQLHDQISSPALLKELDTSIKPLGGRMLDLQAYIRRIKSGESPQEALSEMINQTAEQLTQMFINRNSSEFQLAHAWIIMKALGSRDSISFGEIAVHPLFKGKPNEILSVLERMELILLIKDRGLVKEIRAGKPLFKASFNNLISDEKIFKEIEIKYNFQLIGFENDRISGWVEEINKFGEYGDLSNSKIYKPRLEYLAEKIRLSTEAIINAEKQISYLSK</sequence>
<dbReference type="STRING" id="669874.A0A1E4TV40"/>
<evidence type="ECO:0000256" key="9">
    <source>
        <dbReference type="ARBA" id="ARBA00023128"/>
    </source>
</evidence>
<keyword evidence="10" id="KW-0472">Membrane</keyword>
<protein>
    <recommendedName>
        <fullName evidence="3 13">Mitochondrial escape protein 2</fullName>
    </recommendedName>
</protein>
<dbReference type="PANTHER" id="PTHR32198:SF2">
    <property type="entry name" value="MITOCHONDRIAL ESCAPE PROTEIN 2"/>
    <property type="match status" value="1"/>
</dbReference>
<dbReference type="InterPro" id="IPR034260">
    <property type="entry name" value="Yme2_RRM"/>
</dbReference>
<name>A0A1E4TV40_PACTA</name>
<evidence type="ECO:0000256" key="1">
    <source>
        <dbReference type="ARBA" id="ARBA00004434"/>
    </source>
</evidence>
<accession>A0A1E4TV40</accession>
<dbReference type="PROSITE" id="PS50102">
    <property type="entry name" value="RRM"/>
    <property type="match status" value="1"/>
</dbReference>
<reference evidence="16" key="1">
    <citation type="submission" date="2016-05" db="EMBL/GenBank/DDBJ databases">
        <title>Comparative genomics of biotechnologically important yeasts.</title>
        <authorList>
            <consortium name="DOE Joint Genome Institute"/>
            <person name="Riley R."/>
            <person name="Haridas S."/>
            <person name="Wolfe K.H."/>
            <person name="Lopes M.R."/>
            <person name="Hittinger C.T."/>
            <person name="Goker M."/>
            <person name="Salamov A."/>
            <person name="Wisecaver J."/>
            <person name="Long T.M."/>
            <person name="Aerts A.L."/>
            <person name="Barry K."/>
            <person name="Choi C."/>
            <person name="Clum A."/>
            <person name="Coughlan A.Y."/>
            <person name="Deshpande S."/>
            <person name="Douglass A.P."/>
            <person name="Hanson S.J."/>
            <person name="Klenk H.-P."/>
            <person name="Labutti K."/>
            <person name="Lapidus A."/>
            <person name="Lindquist E."/>
            <person name="Lipzen A."/>
            <person name="Meier-Kolthoff J.P."/>
            <person name="Ohm R.A."/>
            <person name="Otillar R.P."/>
            <person name="Pangilinan J."/>
            <person name="Peng Y."/>
            <person name="Rokas A."/>
            <person name="Rosa C.A."/>
            <person name="Scheuner C."/>
            <person name="Sibirny A.A."/>
            <person name="Slot J.C."/>
            <person name="Stielow J.B."/>
            <person name="Sun H."/>
            <person name="Kurtzman C.P."/>
            <person name="Blackwell M."/>
            <person name="Grigoriev I.V."/>
            <person name="Jeffries T.W."/>
        </authorList>
    </citation>
    <scope>NUCLEOTIDE SEQUENCE [LARGE SCALE GENOMIC DNA]</scope>
    <source>
        <strain evidence="16">NRRL Y-2460</strain>
    </source>
</reference>
<dbReference type="Gene3D" id="3.30.70.330">
    <property type="match status" value="1"/>
</dbReference>
<evidence type="ECO:0000256" key="10">
    <source>
        <dbReference type="ARBA" id="ARBA00023136"/>
    </source>
</evidence>
<evidence type="ECO:0000256" key="2">
    <source>
        <dbReference type="ARBA" id="ARBA00010320"/>
    </source>
</evidence>
<evidence type="ECO:0000313" key="16">
    <source>
        <dbReference type="Proteomes" id="UP000094236"/>
    </source>
</evidence>
<dbReference type="InterPro" id="IPR039627">
    <property type="entry name" value="Yme2_C"/>
</dbReference>
<dbReference type="CDD" id="cd12433">
    <property type="entry name" value="RRM_Yme2p_like"/>
    <property type="match status" value="1"/>
</dbReference>
<comment type="function">
    <text evidence="11 13">Plays a role in maintaining the mitochondrial genome and in controlling the mtDNA escape. Involved in the regulation of mtDNA nucleotide structure and number. May have a dispensable role in early maturation of pre-rRNA.</text>
</comment>
<dbReference type="Pfam" id="PF10443">
    <property type="entry name" value="RNA12"/>
    <property type="match status" value="1"/>
</dbReference>
<keyword evidence="8" id="KW-1133">Transmembrane helix</keyword>
<evidence type="ECO:0000256" key="5">
    <source>
        <dbReference type="ARBA" id="ARBA00022692"/>
    </source>
</evidence>
<evidence type="ECO:0000256" key="4">
    <source>
        <dbReference type="ARBA" id="ARBA00022664"/>
    </source>
</evidence>
<evidence type="ECO:0000256" key="6">
    <source>
        <dbReference type="ARBA" id="ARBA00022792"/>
    </source>
</evidence>
<evidence type="ECO:0000259" key="14">
    <source>
        <dbReference type="PROSITE" id="PS50102"/>
    </source>
</evidence>
<evidence type="ECO:0000256" key="8">
    <source>
        <dbReference type="ARBA" id="ARBA00022989"/>
    </source>
</evidence>
<evidence type="ECO:0000256" key="3">
    <source>
        <dbReference type="ARBA" id="ARBA00020222"/>
    </source>
</evidence>